<keyword evidence="3" id="KW-1185">Reference proteome</keyword>
<evidence type="ECO:0000256" key="1">
    <source>
        <dbReference type="SAM" id="Phobius"/>
    </source>
</evidence>
<evidence type="ECO:0008006" key="4">
    <source>
        <dbReference type="Google" id="ProtNLM"/>
    </source>
</evidence>
<sequence>MKNETRCRLTSDDIINHFLQISGKLIRLVRKLFTPIKIESLWKNAAIAVPRVIIGLMILSGIWHIDMGLPPEVYHETLQQNFTSLEDIEWLDTGLLKWFDSLGLLTMGGMMLAGFNTRLTALSILWTLSEGLIVNGIIPFTSYTTFGVFVFVAGYSLILGSGKLGIDYWLLRRMRQKQSKKEKTRID</sequence>
<gene>
    <name evidence="2" type="ORF">DDZ15_03705</name>
</gene>
<proteinExistence type="predicted"/>
<dbReference type="Proteomes" id="UP000245533">
    <property type="component" value="Unassembled WGS sequence"/>
</dbReference>
<keyword evidence="1" id="KW-1133">Transmembrane helix</keyword>
<dbReference type="RefSeq" id="WP_109645015.1">
    <property type="nucleotide sequence ID" value="NZ_QGGB01000003.1"/>
</dbReference>
<feature type="transmembrane region" description="Helical" evidence="1">
    <location>
        <begin position="95"/>
        <end position="115"/>
    </location>
</feature>
<protein>
    <recommendedName>
        <fullName evidence="4">DoxX family protein</fullName>
    </recommendedName>
</protein>
<feature type="transmembrane region" description="Helical" evidence="1">
    <location>
        <begin position="122"/>
        <end position="140"/>
    </location>
</feature>
<keyword evidence="1" id="KW-0812">Transmembrane</keyword>
<comment type="caution">
    <text evidence="2">The sequence shown here is derived from an EMBL/GenBank/DDBJ whole genome shotgun (WGS) entry which is preliminary data.</text>
</comment>
<dbReference type="EMBL" id="QGGB01000003">
    <property type="protein sequence ID" value="PWN07381.1"/>
    <property type="molecule type" value="Genomic_DNA"/>
</dbReference>
<name>A0A316TUK2_9BACT</name>
<dbReference type="AlphaFoldDB" id="A0A316TUK2"/>
<feature type="transmembrane region" description="Helical" evidence="1">
    <location>
        <begin position="45"/>
        <end position="65"/>
    </location>
</feature>
<accession>A0A316TUK2</accession>
<organism evidence="2 3">
    <name type="scientific">Rhodohalobacter mucosus</name>
    <dbReference type="NCBI Taxonomy" id="2079485"/>
    <lineage>
        <taxon>Bacteria</taxon>
        <taxon>Pseudomonadati</taxon>
        <taxon>Balneolota</taxon>
        <taxon>Balneolia</taxon>
        <taxon>Balneolales</taxon>
        <taxon>Balneolaceae</taxon>
        <taxon>Rhodohalobacter</taxon>
    </lineage>
</organism>
<dbReference type="OrthoDB" id="879806at2"/>
<keyword evidence="1" id="KW-0472">Membrane</keyword>
<feature type="transmembrane region" description="Helical" evidence="1">
    <location>
        <begin position="146"/>
        <end position="171"/>
    </location>
</feature>
<evidence type="ECO:0000313" key="3">
    <source>
        <dbReference type="Proteomes" id="UP000245533"/>
    </source>
</evidence>
<reference evidence="2 3" key="1">
    <citation type="submission" date="2018-05" db="EMBL/GenBank/DDBJ databases">
        <title>Rhodohalobacter halophilus gen. nov., sp. nov., a moderately halophilic member of the family Balneolaceae.</title>
        <authorList>
            <person name="Liu Z.-W."/>
        </authorList>
    </citation>
    <scope>NUCLEOTIDE SEQUENCE [LARGE SCALE GENOMIC DNA]</scope>
    <source>
        <strain evidence="2 3">8A47</strain>
    </source>
</reference>
<evidence type="ECO:0000313" key="2">
    <source>
        <dbReference type="EMBL" id="PWN07381.1"/>
    </source>
</evidence>